<feature type="coiled-coil region" evidence="1">
    <location>
        <begin position="197"/>
        <end position="270"/>
    </location>
</feature>
<dbReference type="SUPFAM" id="SSF50729">
    <property type="entry name" value="PH domain-like"/>
    <property type="match status" value="1"/>
</dbReference>
<evidence type="ECO:0000313" key="5">
    <source>
        <dbReference type="Proteomes" id="UP001358614"/>
    </source>
</evidence>
<organism evidence="4 5">
    <name type="scientific">Kwoniella europaea PYCC6329</name>
    <dbReference type="NCBI Taxonomy" id="1423913"/>
    <lineage>
        <taxon>Eukaryota</taxon>
        <taxon>Fungi</taxon>
        <taxon>Dikarya</taxon>
        <taxon>Basidiomycota</taxon>
        <taxon>Agaricomycotina</taxon>
        <taxon>Tremellomycetes</taxon>
        <taxon>Tremellales</taxon>
        <taxon>Cryptococcaceae</taxon>
        <taxon>Kwoniella</taxon>
    </lineage>
</organism>
<dbReference type="Proteomes" id="UP001358614">
    <property type="component" value="Chromosome 3"/>
</dbReference>
<dbReference type="Pfam" id="PF12814">
    <property type="entry name" value="Mcp5_PH"/>
    <property type="match status" value="1"/>
</dbReference>
<feature type="region of interest" description="Disordered" evidence="2">
    <location>
        <begin position="1378"/>
        <end position="1412"/>
    </location>
</feature>
<feature type="region of interest" description="Disordered" evidence="2">
    <location>
        <begin position="1667"/>
        <end position="1688"/>
    </location>
</feature>
<feature type="compositionally biased region" description="Low complexity" evidence="2">
    <location>
        <begin position="543"/>
        <end position="552"/>
    </location>
</feature>
<feature type="compositionally biased region" description="Pro residues" evidence="2">
    <location>
        <begin position="1332"/>
        <end position="1343"/>
    </location>
</feature>
<dbReference type="GO" id="GO:0015631">
    <property type="term" value="F:tubulin binding"/>
    <property type="evidence" value="ECO:0007669"/>
    <property type="project" value="TreeGrafter"/>
</dbReference>
<feature type="compositionally biased region" description="Polar residues" evidence="2">
    <location>
        <begin position="1772"/>
        <end position="1797"/>
    </location>
</feature>
<dbReference type="EMBL" id="CP144091">
    <property type="protein sequence ID" value="WWD10289.1"/>
    <property type="molecule type" value="Genomic_DNA"/>
</dbReference>
<feature type="region of interest" description="Disordered" evidence="2">
    <location>
        <begin position="723"/>
        <end position="805"/>
    </location>
</feature>
<feature type="region of interest" description="Disordered" evidence="2">
    <location>
        <begin position="1205"/>
        <end position="1348"/>
    </location>
</feature>
<feature type="region of interest" description="Disordered" evidence="2">
    <location>
        <begin position="133"/>
        <end position="172"/>
    </location>
</feature>
<dbReference type="PROSITE" id="PS50003">
    <property type="entry name" value="PH_DOMAIN"/>
    <property type="match status" value="1"/>
</dbReference>
<feature type="region of interest" description="Disordered" evidence="2">
    <location>
        <begin position="1611"/>
        <end position="1651"/>
    </location>
</feature>
<feature type="domain" description="PH" evidence="3">
    <location>
        <begin position="1490"/>
        <end position="1601"/>
    </location>
</feature>
<dbReference type="GeneID" id="91107225"/>
<feature type="compositionally biased region" description="Low complexity" evidence="2">
    <location>
        <begin position="32"/>
        <end position="41"/>
    </location>
</feature>
<feature type="compositionally biased region" description="Pro residues" evidence="2">
    <location>
        <begin position="408"/>
        <end position="417"/>
    </location>
</feature>
<feature type="region of interest" description="Disordered" evidence="2">
    <location>
        <begin position="1"/>
        <end position="56"/>
    </location>
</feature>
<evidence type="ECO:0000256" key="2">
    <source>
        <dbReference type="SAM" id="MobiDB-lite"/>
    </source>
</evidence>
<feature type="compositionally biased region" description="Basic and acidic residues" evidence="2">
    <location>
        <begin position="321"/>
        <end position="337"/>
    </location>
</feature>
<dbReference type="CDD" id="cd13365">
    <property type="entry name" value="PH_PLC_plant-like"/>
    <property type="match status" value="1"/>
</dbReference>
<feature type="region of interest" description="Disordered" evidence="2">
    <location>
        <begin position="1433"/>
        <end position="1483"/>
    </location>
</feature>
<dbReference type="Gene3D" id="2.30.29.30">
    <property type="entry name" value="Pleckstrin-homology domain (PH domain)/Phosphotyrosine-binding domain (PTB)"/>
    <property type="match status" value="1"/>
</dbReference>
<feature type="compositionally biased region" description="Polar residues" evidence="2">
    <location>
        <begin position="682"/>
        <end position="700"/>
    </location>
</feature>
<feature type="compositionally biased region" description="Polar residues" evidence="2">
    <location>
        <begin position="1611"/>
        <end position="1627"/>
    </location>
</feature>
<feature type="compositionally biased region" description="Basic and acidic residues" evidence="2">
    <location>
        <begin position="459"/>
        <end position="468"/>
    </location>
</feature>
<dbReference type="InterPro" id="IPR053005">
    <property type="entry name" value="Nuclear_Pos-Cytoskel_Interact"/>
</dbReference>
<feature type="compositionally biased region" description="Polar residues" evidence="2">
    <location>
        <begin position="1265"/>
        <end position="1274"/>
    </location>
</feature>
<dbReference type="InterPro" id="IPR001849">
    <property type="entry name" value="PH_domain"/>
</dbReference>
<dbReference type="GO" id="GO:0005739">
    <property type="term" value="C:mitochondrion"/>
    <property type="evidence" value="ECO:0007669"/>
    <property type="project" value="TreeGrafter"/>
</dbReference>
<dbReference type="GO" id="GO:0005543">
    <property type="term" value="F:phospholipid binding"/>
    <property type="evidence" value="ECO:0007669"/>
    <property type="project" value="InterPro"/>
</dbReference>
<feature type="compositionally biased region" description="Basic and acidic residues" evidence="2">
    <location>
        <begin position="780"/>
        <end position="789"/>
    </location>
</feature>
<dbReference type="InterPro" id="IPR011993">
    <property type="entry name" value="PH-like_dom_sf"/>
</dbReference>
<feature type="region of interest" description="Disordered" evidence="2">
    <location>
        <begin position="1757"/>
        <end position="1816"/>
    </location>
</feature>
<reference evidence="4 5" key="1">
    <citation type="submission" date="2024-01" db="EMBL/GenBank/DDBJ databases">
        <title>Comparative genomics of Cryptococcus and Kwoniella reveals pathogenesis evolution and contrasting modes of karyotype evolution via chromosome fusion or intercentromeric recombination.</title>
        <authorList>
            <person name="Coelho M.A."/>
            <person name="David-Palma M."/>
            <person name="Shea T."/>
            <person name="Bowers K."/>
            <person name="McGinley-Smith S."/>
            <person name="Mohammad A.W."/>
            <person name="Gnirke A."/>
            <person name="Yurkov A.M."/>
            <person name="Nowrousian M."/>
            <person name="Sun S."/>
            <person name="Cuomo C.A."/>
            <person name="Heitman J."/>
        </authorList>
    </citation>
    <scope>NUCLEOTIDE SEQUENCE [LARGE SCALE GENOMIC DNA]</scope>
    <source>
        <strain evidence="4 5">PYCC6329</strain>
    </source>
</reference>
<dbReference type="InterPro" id="IPR024774">
    <property type="entry name" value="PH_dom-Mcp5-type"/>
</dbReference>
<accession>A0AAX4KVY6</accession>
<feature type="region of interest" description="Disordered" evidence="2">
    <location>
        <begin position="682"/>
        <end position="705"/>
    </location>
</feature>
<feature type="compositionally biased region" description="Basic residues" evidence="2">
    <location>
        <begin position="491"/>
        <end position="500"/>
    </location>
</feature>
<dbReference type="GO" id="GO:0032065">
    <property type="term" value="P:maintenance of protein location in cell cortex"/>
    <property type="evidence" value="ECO:0007669"/>
    <property type="project" value="InterPro"/>
</dbReference>
<keyword evidence="5" id="KW-1185">Reference proteome</keyword>
<feature type="region of interest" description="Disordered" evidence="2">
    <location>
        <begin position="515"/>
        <end position="585"/>
    </location>
</feature>
<feature type="compositionally biased region" description="Polar residues" evidence="2">
    <location>
        <begin position="155"/>
        <end position="167"/>
    </location>
</feature>
<feature type="compositionally biased region" description="Polar residues" evidence="2">
    <location>
        <begin position="743"/>
        <end position="769"/>
    </location>
</feature>
<feature type="compositionally biased region" description="Polar residues" evidence="2">
    <location>
        <begin position="564"/>
        <end position="585"/>
    </location>
</feature>
<proteinExistence type="predicted"/>
<evidence type="ECO:0000259" key="3">
    <source>
        <dbReference type="PROSITE" id="PS50003"/>
    </source>
</evidence>
<feature type="compositionally biased region" description="Low complexity" evidence="2">
    <location>
        <begin position="1433"/>
        <end position="1444"/>
    </location>
</feature>
<dbReference type="GO" id="GO:0000226">
    <property type="term" value="P:microtubule cytoskeleton organization"/>
    <property type="evidence" value="ECO:0007669"/>
    <property type="project" value="TreeGrafter"/>
</dbReference>
<dbReference type="KEGG" id="ker:91107225"/>
<feature type="compositionally biased region" description="Polar residues" evidence="2">
    <location>
        <begin position="1455"/>
        <end position="1473"/>
    </location>
</feature>
<feature type="compositionally biased region" description="Pro residues" evidence="2">
    <location>
        <begin position="1218"/>
        <end position="1230"/>
    </location>
</feature>
<feature type="compositionally biased region" description="Pro residues" evidence="2">
    <location>
        <begin position="1310"/>
        <end position="1323"/>
    </location>
</feature>
<dbReference type="SMART" id="SM00233">
    <property type="entry name" value="PH"/>
    <property type="match status" value="1"/>
</dbReference>
<evidence type="ECO:0000256" key="1">
    <source>
        <dbReference type="SAM" id="Coils"/>
    </source>
</evidence>
<name>A0AAX4KVY6_9TREE</name>
<dbReference type="RefSeq" id="XP_066088256.1">
    <property type="nucleotide sequence ID" value="XM_066232159.1"/>
</dbReference>
<dbReference type="PANTHER" id="PTHR28190">
    <property type="entry name" value="NUCLEAR MIGRATION PROTEIN NUM1"/>
    <property type="match status" value="1"/>
</dbReference>
<feature type="compositionally biased region" description="Polar residues" evidence="2">
    <location>
        <begin position="1667"/>
        <end position="1683"/>
    </location>
</feature>
<protein>
    <recommendedName>
        <fullName evidence="3">PH domain-containing protein</fullName>
    </recommendedName>
</protein>
<dbReference type="PANTHER" id="PTHR28190:SF1">
    <property type="entry name" value="NUCLEAR MIGRATION PROTEIN NUM1"/>
    <property type="match status" value="1"/>
</dbReference>
<keyword evidence="1" id="KW-0175">Coiled coil</keyword>
<feature type="region of interest" description="Disordered" evidence="2">
    <location>
        <begin position="450"/>
        <end position="503"/>
    </location>
</feature>
<dbReference type="GO" id="GO:0005938">
    <property type="term" value="C:cell cortex"/>
    <property type="evidence" value="ECO:0007669"/>
    <property type="project" value="InterPro"/>
</dbReference>
<sequence length="1816" mass="200461">MDDPFAAPPFGGNLPRQRSRPNLANPIPAPPSSRSIASMARTPSPQKKRQEMTGQALRQHLQSLLEQKSTQLQTLGTMGQEILKQQQDLEERIREFEDADESDEEEIREDTRERLRELDQAMRMWENQNEHMMRGLGGKSSDPLEDLSPAVPSPSKGSQPNAPSTLTRRQRNAQHRTLDMEFATEIGQNLLVEVRRLQALLSERDRALEKFSEEKENWEGEKQSILSAVRAAETSVERYKEENWNLEVNLQELRSSLAEVQDQFTKSNAEQTRLAKTLVSTKEAAEAYKTDAEKNAQLVEELKVKHETDMAQARKTTAGLQRDKSDLLTELNGERLRRVSAGRGRLSKSMSASPGMLGPNGVEDDDEDVFAAGGKGNTSPTKRGPGFDEHDQALSPSQLYESDFDSPNPTPSKPFPRSPLGEMYVNEIDELRNNLAKAQREIEILRGENARNRSTSDLSSKKSVDEFGSRTPGADWEDDEGTKGASGRGRGSMRGRRGRGRGIAASIGQKLGFNRSIISTPGDKSFNSTSSGTPDLLRTRGVSGSPTPSTPGTPGGEALGRVLGQNNNSVDTFNSPSLSNRSTDSIGQQASFMAPASGALADEIGTQIVSSSSDYVDVAIMTDDWEPEKIIVPSTHIGSHEDTLRAPHIMTTAASNASIAEWALQTPKRNSFDATLQNEDAPISSTPAQQQGDATPTKSTVPLPMPSRLANVFTRSHSVADSISTMTGTDTEADYEDARETVGTLTPSQTHSELPTDTEAYQTGQEWPNESSADSDSDREDSRERDHTMRGLKLSGVGTGSGGWTAAKQAHKNASANKERVIEVPVERIVEVEKIVEVPVDRIVEVPVEKIVEVEKVVEVEKIVEIPKIVQVEKIVEKEIQKIVEVPVEKIVEVTVEKIVEVEKPVDRIVEVEKIVEVTKIEEKIVEVEKPVEVIKEVQVEKIVEKTVEIPKIVEVEKIVEKIVEVEKIIEKPVNVDVEKIVERVVEVEKPVEKIVEVPKIVEVEKIVEKIVQVPKEVEVIREVEVEKIVERIVEVIKEVEVEKRVEVPVEIEKIVEKIVEVPVEVEKRIEVLVEVEKIVEKRVEVPVEVEKIVEKVVEKIVEVPVEIEKVVEKIVERTVEVPVEVEKIVEKAVEVEKRVEVPVEKIVEVERIVEVPVERIVEVEKIVEVPVEKVVTVTKTIEVPVEKIVTIEKIIEVPAVQLRADQSDSSMQTEPLPSTPSSPIAPPPDISLFRVTPGTNYDFLKAPPAPGSLGKRGSRRVSNDHLTSGNNDTGLPLSRDLPSPANIDGLPPSSPTSSTAPDRTRPPTISLPPPPDIPPPPNTAVKKMSTGPPPRPMSPPPDDFMQRATTPTMQMSVNRHGSRTAPSSSAAAMRVAAGDMPPPSSAQRQTSRASFKVPHSVQSTPVRGDNDTWLKSRESVKRRATKVVSSSGYASASSSISGIDQIPNMHDRNPSMSSFDSYAGTVPQQTAHQPAHGSTDPSTIHAITQTMIGEYLYKYTRRTVGRGQSSNRHRRFFWVHPYTKTLYWSSEDPGSSRVSESSAKSVFISSVRAIEDPNVQPPGLFNKSIVVATPGREIQFTAENKERHDLWMSALQFLLQQQNVSSSTSHLAESSIKHNTSRTGLSSIPDEQGRLTTSHNLPKSPMSLRSFGSERQSLNNITPRAVRSTSAMSNVRPGTSMSKRAGTAAHEYVRRHEVPSTIHGGHRYKGTYKGAPIADQHDFDLVSRDDGDELDESFEGLENVRACCDGKHLVGDHHHHHDHPNVPKTPARSQTPSIRAWSMRSSTAKRPSNASSRKPMGNIHTTLEGDRENRY</sequence>
<feature type="region of interest" description="Disordered" evidence="2">
    <location>
        <begin position="308"/>
        <end position="420"/>
    </location>
</feature>
<feature type="coiled-coil region" evidence="1">
    <location>
        <begin position="79"/>
        <end position="128"/>
    </location>
</feature>
<evidence type="ECO:0000313" key="4">
    <source>
        <dbReference type="EMBL" id="WWD10289.1"/>
    </source>
</evidence>
<gene>
    <name evidence="4" type="ORF">V865_008424</name>
</gene>